<dbReference type="Proteomes" id="UP000254794">
    <property type="component" value="Unassembled WGS sequence"/>
</dbReference>
<name>A0A378JRC0_9GAMM</name>
<protein>
    <submittedName>
        <fullName evidence="2">Hydantoin racemase</fullName>
    </submittedName>
</protein>
<dbReference type="Gene3D" id="3.40.50.12500">
    <property type="match status" value="1"/>
</dbReference>
<dbReference type="AlphaFoldDB" id="A0A378JRC0"/>
<accession>A0A378JRC0</accession>
<evidence type="ECO:0000313" key="2">
    <source>
        <dbReference type="EMBL" id="STX52440.1"/>
    </source>
</evidence>
<dbReference type="InterPro" id="IPR015942">
    <property type="entry name" value="Asp/Glu/hydantoin_racemase"/>
</dbReference>
<proteinExistence type="inferred from homology"/>
<dbReference type="Pfam" id="PF01177">
    <property type="entry name" value="Asp_Glu_race"/>
    <property type="match status" value="1"/>
</dbReference>
<comment type="similarity">
    <text evidence="1">Belongs to the HyuE racemase family.</text>
</comment>
<keyword evidence="3" id="KW-1185">Reference proteome</keyword>
<sequence>MTHVRVILPGYNVKALNMDMLKPFVCTELTLSIAYVNLPVDAVRHEFDMALLAPGLIEQAIQAEKENASAIVIDLMAEIALAAIREAVSIPVVSLPEVTMHVAAMMGRKFAIINTTEELTAIQENLARVHGFSDHLACVQGVQLNPHDDYTAEEIIQNLIEQCYDAVIEKHADTLIFGSGRLIAYRDKINEGLLKKGVNVSIIEPLPTGIYFAKFLADAKITHSKKIYCTPSADTFKKYAKILKAFNDSSI</sequence>
<dbReference type="OrthoDB" id="9791723at2"/>
<reference evidence="2 3" key="1">
    <citation type="submission" date="2018-06" db="EMBL/GenBank/DDBJ databases">
        <authorList>
            <consortium name="Pathogen Informatics"/>
            <person name="Doyle S."/>
        </authorList>
    </citation>
    <scope>NUCLEOTIDE SEQUENCE [LARGE SCALE GENOMIC DNA]</scope>
    <source>
        <strain evidence="2 3">NCTC13316</strain>
    </source>
</reference>
<dbReference type="InterPro" id="IPR053714">
    <property type="entry name" value="Iso_Racemase_Enz_sf"/>
</dbReference>
<dbReference type="RefSeq" id="WP_115332001.1">
    <property type="nucleotide sequence ID" value="NZ_CAAAHP010000006.1"/>
</dbReference>
<gene>
    <name evidence="2" type="ORF">NCTC13316_02553</name>
</gene>
<evidence type="ECO:0000256" key="1">
    <source>
        <dbReference type="ARBA" id="ARBA00038414"/>
    </source>
</evidence>
<evidence type="ECO:0000313" key="3">
    <source>
        <dbReference type="Proteomes" id="UP000254794"/>
    </source>
</evidence>
<dbReference type="GO" id="GO:0047661">
    <property type="term" value="F:amino-acid racemase activity"/>
    <property type="evidence" value="ECO:0007669"/>
    <property type="project" value="InterPro"/>
</dbReference>
<organism evidence="2 3">
    <name type="scientific">Legionella busanensis</name>
    <dbReference type="NCBI Taxonomy" id="190655"/>
    <lineage>
        <taxon>Bacteria</taxon>
        <taxon>Pseudomonadati</taxon>
        <taxon>Pseudomonadota</taxon>
        <taxon>Gammaproteobacteria</taxon>
        <taxon>Legionellales</taxon>
        <taxon>Legionellaceae</taxon>
        <taxon>Legionella</taxon>
    </lineage>
</organism>
<dbReference type="EMBL" id="UGOD01000001">
    <property type="protein sequence ID" value="STX52440.1"/>
    <property type="molecule type" value="Genomic_DNA"/>
</dbReference>